<protein>
    <submittedName>
        <fullName evidence="1">Uncharacterized protein</fullName>
    </submittedName>
</protein>
<name>A0ABP9TFQ2_9ACTN</name>
<dbReference type="Proteomes" id="UP001499878">
    <property type="component" value="Unassembled WGS sequence"/>
</dbReference>
<accession>A0ABP9TFQ2</accession>
<gene>
    <name evidence="1" type="ORF">GCM10023323_62510</name>
</gene>
<proteinExistence type="predicted"/>
<reference evidence="2" key="1">
    <citation type="journal article" date="2019" name="Int. J. Syst. Evol. Microbiol.">
        <title>The Global Catalogue of Microorganisms (GCM) 10K type strain sequencing project: providing services to taxonomists for standard genome sequencing and annotation.</title>
        <authorList>
            <consortium name="The Broad Institute Genomics Platform"/>
            <consortium name="The Broad Institute Genome Sequencing Center for Infectious Disease"/>
            <person name="Wu L."/>
            <person name="Ma J."/>
        </authorList>
    </citation>
    <scope>NUCLEOTIDE SEQUENCE [LARGE SCALE GENOMIC DNA]</scope>
    <source>
        <strain evidence="2">JCM 18306</strain>
    </source>
</reference>
<evidence type="ECO:0000313" key="1">
    <source>
        <dbReference type="EMBL" id="GAA5215044.1"/>
    </source>
</evidence>
<dbReference type="EMBL" id="BAABJR010000020">
    <property type="protein sequence ID" value="GAA5215044.1"/>
    <property type="molecule type" value="Genomic_DNA"/>
</dbReference>
<sequence length="65" mass="6965">MVVTMARTTVLISHFHCPDCGPLVFGTTRAVCGQVIPAPVAGNGPERRCPACKAARRAHQASHRR</sequence>
<keyword evidence="2" id="KW-1185">Reference proteome</keyword>
<comment type="caution">
    <text evidence="1">The sequence shown here is derived from an EMBL/GenBank/DDBJ whole genome shotgun (WGS) entry which is preliminary data.</text>
</comment>
<evidence type="ECO:0000313" key="2">
    <source>
        <dbReference type="Proteomes" id="UP001499878"/>
    </source>
</evidence>
<organism evidence="1 2">
    <name type="scientific">Streptomyces thinghirensis</name>
    <dbReference type="NCBI Taxonomy" id="551547"/>
    <lineage>
        <taxon>Bacteria</taxon>
        <taxon>Bacillati</taxon>
        <taxon>Actinomycetota</taxon>
        <taxon>Actinomycetes</taxon>
        <taxon>Kitasatosporales</taxon>
        <taxon>Streptomycetaceae</taxon>
        <taxon>Streptomyces</taxon>
    </lineage>
</organism>